<reference evidence="3 4" key="1">
    <citation type="journal article" date="2019" name="Sci. Rep.">
        <title>Differences in resource use lead to coexistence of seed-transmitted microbial populations.</title>
        <authorList>
            <person name="Torres-Cortes G."/>
            <person name="Garcia B.J."/>
            <person name="Compant S."/>
            <person name="Rezki S."/>
            <person name="Jones P."/>
            <person name="Preveaux A."/>
            <person name="Briand M."/>
            <person name="Roulet A."/>
            <person name="Bouchez O."/>
            <person name="Jacobson D."/>
            <person name="Barret M."/>
        </authorList>
    </citation>
    <scope>NUCLEOTIDE SEQUENCE [LARGE SCALE GENOMIC DNA]</scope>
    <source>
        <strain evidence="3 4">CFBP13511</strain>
    </source>
</reference>
<dbReference type="PANTHER" id="PTHR47916:SF1">
    <property type="entry name" value="3-HYDROXY-5-PHOSPHONOOXYPENTANE-2,4-DIONE THIOLASE"/>
    <property type="match status" value="1"/>
</dbReference>
<dbReference type="EMBL" id="QGAC01000025">
    <property type="protein sequence ID" value="TKJ84776.1"/>
    <property type="molecule type" value="Genomic_DNA"/>
</dbReference>
<comment type="caution">
    <text evidence="3">The sequence shown here is derived from an EMBL/GenBank/DDBJ whole genome shotgun (WGS) entry which is preliminary data.</text>
</comment>
<dbReference type="EMBL" id="JACYNN010000007">
    <property type="protein sequence ID" value="MBD8107061.1"/>
    <property type="molecule type" value="Genomic_DNA"/>
</dbReference>
<dbReference type="InterPro" id="IPR013785">
    <property type="entry name" value="Aldolase_TIM"/>
</dbReference>
<evidence type="ECO:0000256" key="1">
    <source>
        <dbReference type="ARBA" id="ARBA00023270"/>
    </source>
</evidence>
<proteinExistence type="predicted"/>
<dbReference type="OrthoDB" id="5915071at2"/>
<protein>
    <submittedName>
        <fullName evidence="3">Phospho-2-dehydro-3-deoxyheptonate aldolase</fullName>
    </submittedName>
</protein>
<dbReference type="STRING" id="1219360.GCA_001571305_01927"/>
<dbReference type="PIRSF" id="PIRSF038992">
    <property type="entry name" value="Aldolase_Ia"/>
    <property type="match status" value="1"/>
</dbReference>
<keyword evidence="5" id="KW-1185">Reference proteome</keyword>
<accession>A0A4U3EXK7</accession>
<dbReference type="Gene3D" id="3.20.20.70">
    <property type="entry name" value="Aldolase class I"/>
    <property type="match status" value="1"/>
</dbReference>
<evidence type="ECO:0000313" key="5">
    <source>
        <dbReference type="Proteomes" id="UP000661012"/>
    </source>
</evidence>
<sequence length="263" mass="28131">MSKQRRLSRIFAKDGKSVTLALDGYHFSIKTEGIDNTINQLPALVEKGLDCALVSYGMLKNFPAALNNVPVILRVDSTVSIFDNSVPDTTPVFSVEDALKVAAEGVVCMTFPGAFNEEKTHVMAMQLARAADRWNMPLIVESLPYGYAVTNDDSNNPTVIAASARAAVELGADVIKTRFTGTADDHLIVEAAGVPVLALGGPKTDISGYFTFVQHCMQAGAKGVAVGRNITQDPQPEKVVAGLNAIIHENATAEDAYSLYMAR</sequence>
<dbReference type="InterPro" id="IPR050456">
    <property type="entry name" value="DeoC/FbaB_aldolase"/>
</dbReference>
<dbReference type="InterPro" id="IPR041720">
    <property type="entry name" value="FbaB-like"/>
</dbReference>
<evidence type="ECO:0000313" key="3">
    <source>
        <dbReference type="EMBL" id="TKJ84776.1"/>
    </source>
</evidence>
<dbReference type="PANTHER" id="PTHR47916">
    <property type="entry name" value="FRUCTOSE-BISPHOSPHATE ALDOLASE CLASS 1"/>
    <property type="match status" value="1"/>
</dbReference>
<dbReference type="SMART" id="SM01133">
    <property type="entry name" value="DeoC"/>
    <property type="match status" value="1"/>
</dbReference>
<dbReference type="RefSeq" id="WP_062744397.1">
    <property type="nucleotide sequence ID" value="NZ_CP146504.1"/>
</dbReference>
<organism evidence="3 4">
    <name type="scientific">Erwinia persicina</name>
    <dbReference type="NCBI Taxonomy" id="55211"/>
    <lineage>
        <taxon>Bacteria</taxon>
        <taxon>Pseudomonadati</taxon>
        <taxon>Pseudomonadota</taxon>
        <taxon>Gammaproteobacteria</taxon>
        <taxon>Enterobacterales</taxon>
        <taxon>Erwiniaceae</taxon>
        <taxon>Erwinia</taxon>
    </lineage>
</organism>
<keyword evidence="1" id="KW-0704">Schiff base</keyword>
<gene>
    <name evidence="3" type="ORF">EpCFBP13511_20710</name>
    <name evidence="2" type="ORF">IFT93_11640</name>
</gene>
<dbReference type="AlphaFoldDB" id="A0A4U3EXK7"/>
<dbReference type="Proteomes" id="UP000306393">
    <property type="component" value="Unassembled WGS sequence"/>
</dbReference>
<evidence type="ECO:0000313" key="4">
    <source>
        <dbReference type="Proteomes" id="UP000306393"/>
    </source>
</evidence>
<dbReference type="InterPro" id="IPR002915">
    <property type="entry name" value="DeoC/FbaB/LacD_aldolase"/>
</dbReference>
<dbReference type="SUPFAM" id="SSF51569">
    <property type="entry name" value="Aldolase"/>
    <property type="match status" value="1"/>
</dbReference>
<dbReference type="GO" id="GO:0004332">
    <property type="term" value="F:fructose-bisphosphate aldolase activity"/>
    <property type="evidence" value="ECO:0007669"/>
    <property type="project" value="InterPro"/>
</dbReference>
<dbReference type="Proteomes" id="UP000661012">
    <property type="component" value="Unassembled WGS sequence"/>
</dbReference>
<reference evidence="2 5" key="2">
    <citation type="journal article" date="2020" name="FEMS Microbiol. Ecol.">
        <title>Temporal dynamics of bacterial communities during seed development and maturation.</title>
        <authorList>
            <person name="Chesneau G."/>
            <person name="Torres-Cortes G."/>
            <person name="Briand M."/>
            <person name="Darrasse A."/>
            <person name="Preveaux A."/>
            <person name="Marais C."/>
            <person name="Jacques M.A."/>
            <person name="Shade A."/>
            <person name="Barret M."/>
        </authorList>
    </citation>
    <scope>NUCLEOTIDE SEQUENCE [LARGE SCALE GENOMIC DNA]</scope>
    <source>
        <strain evidence="2 5">CFBP13732</strain>
    </source>
</reference>
<dbReference type="Pfam" id="PF01791">
    <property type="entry name" value="DeoC"/>
    <property type="match status" value="1"/>
</dbReference>
<name>A0A4U3EXK7_9GAMM</name>
<evidence type="ECO:0000313" key="2">
    <source>
        <dbReference type="EMBL" id="MBD8107061.1"/>
    </source>
</evidence>